<sequence length="340" mass="37751">MSRGSSRPPQEAILAEAGANITQDSWDRPETCLWYCQQITKLLKNARVFTDEMGAPPFEEAVQDAEVEFLSWVAQAGALKVGELSLDYRLSRECKDKTKLLHLQVLRSTLRSLLEECEKVIRPWLEDQERSYEEDEYESEYESESDDCDMHLGGYGEVVGEAAEEGEERKLTPQPSSELPTGSTNSGSANVQDIGSSAKSNGESQNDSRDSLYLEETTSSTHQGQSSRAHSEFGSAEDRWSPVGEHRYANFFSRDSSDDEWESDALARKAAYKLTDQNHEEPTNSSGQPEATSPAPSDSGSSSFECDSSDDGGHVRVPETVGIFKQIDILQKSVYLYKAL</sequence>
<proteinExistence type="predicted"/>
<feature type="compositionally biased region" description="Polar residues" evidence="1">
    <location>
        <begin position="216"/>
        <end position="228"/>
    </location>
</feature>
<accession>A0A3N4I020</accession>
<feature type="compositionally biased region" description="Low complexity" evidence="1">
    <location>
        <begin position="293"/>
        <end position="306"/>
    </location>
</feature>
<organism evidence="2 3">
    <name type="scientific">Ascobolus immersus RN42</name>
    <dbReference type="NCBI Taxonomy" id="1160509"/>
    <lineage>
        <taxon>Eukaryota</taxon>
        <taxon>Fungi</taxon>
        <taxon>Dikarya</taxon>
        <taxon>Ascomycota</taxon>
        <taxon>Pezizomycotina</taxon>
        <taxon>Pezizomycetes</taxon>
        <taxon>Pezizales</taxon>
        <taxon>Ascobolaceae</taxon>
        <taxon>Ascobolus</taxon>
    </lineage>
</organism>
<dbReference type="EMBL" id="ML119726">
    <property type="protein sequence ID" value="RPA77460.1"/>
    <property type="molecule type" value="Genomic_DNA"/>
</dbReference>
<feature type="region of interest" description="Disordered" evidence="1">
    <location>
        <begin position="129"/>
        <end position="240"/>
    </location>
</feature>
<gene>
    <name evidence="2" type="ORF">BJ508DRAFT_330179</name>
</gene>
<keyword evidence="3" id="KW-1185">Reference proteome</keyword>
<evidence type="ECO:0000313" key="3">
    <source>
        <dbReference type="Proteomes" id="UP000275078"/>
    </source>
</evidence>
<dbReference type="Proteomes" id="UP000275078">
    <property type="component" value="Unassembled WGS sequence"/>
</dbReference>
<feature type="compositionally biased region" description="Polar residues" evidence="1">
    <location>
        <begin position="173"/>
        <end position="205"/>
    </location>
</feature>
<feature type="region of interest" description="Disordered" evidence="1">
    <location>
        <begin position="272"/>
        <end position="316"/>
    </location>
</feature>
<dbReference type="AlphaFoldDB" id="A0A3N4I020"/>
<name>A0A3N4I020_ASCIM</name>
<protein>
    <submittedName>
        <fullName evidence="2">Uncharacterized protein</fullName>
    </submittedName>
</protein>
<feature type="compositionally biased region" description="Acidic residues" evidence="1">
    <location>
        <begin position="132"/>
        <end position="147"/>
    </location>
</feature>
<evidence type="ECO:0000256" key="1">
    <source>
        <dbReference type="SAM" id="MobiDB-lite"/>
    </source>
</evidence>
<reference evidence="2 3" key="1">
    <citation type="journal article" date="2018" name="Nat. Ecol. Evol.">
        <title>Pezizomycetes genomes reveal the molecular basis of ectomycorrhizal truffle lifestyle.</title>
        <authorList>
            <person name="Murat C."/>
            <person name="Payen T."/>
            <person name="Noel B."/>
            <person name="Kuo A."/>
            <person name="Morin E."/>
            <person name="Chen J."/>
            <person name="Kohler A."/>
            <person name="Krizsan K."/>
            <person name="Balestrini R."/>
            <person name="Da Silva C."/>
            <person name="Montanini B."/>
            <person name="Hainaut M."/>
            <person name="Levati E."/>
            <person name="Barry K.W."/>
            <person name="Belfiori B."/>
            <person name="Cichocki N."/>
            <person name="Clum A."/>
            <person name="Dockter R.B."/>
            <person name="Fauchery L."/>
            <person name="Guy J."/>
            <person name="Iotti M."/>
            <person name="Le Tacon F."/>
            <person name="Lindquist E.A."/>
            <person name="Lipzen A."/>
            <person name="Malagnac F."/>
            <person name="Mello A."/>
            <person name="Molinier V."/>
            <person name="Miyauchi S."/>
            <person name="Poulain J."/>
            <person name="Riccioni C."/>
            <person name="Rubini A."/>
            <person name="Sitrit Y."/>
            <person name="Splivallo R."/>
            <person name="Traeger S."/>
            <person name="Wang M."/>
            <person name="Zifcakova L."/>
            <person name="Wipf D."/>
            <person name="Zambonelli A."/>
            <person name="Paolocci F."/>
            <person name="Nowrousian M."/>
            <person name="Ottonello S."/>
            <person name="Baldrian P."/>
            <person name="Spatafora J.W."/>
            <person name="Henrissat B."/>
            <person name="Nagy L.G."/>
            <person name="Aury J.M."/>
            <person name="Wincker P."/>
            <person name="Grigoriev I.V."/>
            <person name="Bonfante P."/>
            <person name="Martin F.M."/>
        </authorList>
    </citation>
    <scope>NUCLEOTIDE SEQUENCE [LARGE SCALE GENOMIC DNA]</scope>
    <source>
        <strain evidence="2 3">RN42</strain>
    </source>
</reference>
<evidence type="ECO:0000313" key="2">
    <source>
        <dbReference type="EMBL" id="RPA77460.1"/>
    </source>
</evidence>